<organism evidence="1 2">
    <name type="scientific">Elsinoe batatas</name>
    <dbReference type="NCBI Taxonomy" id="2601811"/>
    <lineage>
        <taxon>Eukaryota</taxon>
        <taxon>Fungi</taxon>
        <taxon>Dikarya</taxon>
        <taxon>Ascomycota</taxon>
        <taxon>Pezizomycotina</taxon>
        <taxon>Dothideomycetes</taxon>
        <taxon>Dothideomycetidae</taxon>
        <taxon>Myriangiales</taxon>
        <taxon>Elsinoaceae</taxon>
        <taxon>Elsinoe</taxon>
    </lineage>
</organism>
<dbReference type="OrthoDB" id="27483at2759"/>
<proteinExistence type="predicted"/>
<evidence type="ECO:0000313" key="1">
    <source>
        <dbReference type="EMBL" id="KAG8627118.1"/>
    </source>
</evidence>
<comment type="caution">
    <text evidence="1">The sequence shown here is derived from an EMBL/GenBank/DDBJ whole genome shotgun (WGS) entry which is preliminary data.</text>
</comment>
<gene>
    <name evidence="1" type="ORF">KVT40_004601</name>
</gene>
<keyword evidence="2" id="KW-1185">Reference proteome</keyword>
<sequence length="154" mass="16704">MPGLTTSNGDNDTGRRNIQHLAKLKSDLEDCFTSQLASGTAAYHARYLQYPNPALEVEGAGGIGLPLSDTTALKTIATPTTRAAPTDLNCTTWEVDASRVTFLNPLFQEWITGNILPDCLQELGIEDLSREAICADLYKLILYGPSAANYHYPA</sequence>
<dbReference type="Proteomes" id="UP000809789">
    <property type="component" value="Unassembled WGS sequence"/>
</dbReference>
<reference evidence="1" key="1">
    <citation type="submission" date="2021-07" db="EMBL/GenBank/DDBJ databases">
        <title>Elsinoe batatas strain:CRI-CJ2 Genome sequencing and assembly.</title>
        <authorList>
            <person name="Huang L."/>
        </authorList>
    </citation>
    <scope>NUCLEOTIDE SEQUENCE</scope>
    <source>
        <strain evidence="1">CRI-CJ2</strain>
    </source>
</reference>
<dbReference type="AlphaFoldDB" id="A0A8K0PH61"/>
<protein>
    <submittedName>
        <fullName evidence="1">Uncharacterized protein</fullName>
    </submittedName>
</protein>
<evidence type="ECO:0000313" key="2">
    <source>
        <dbReference type="Proteomes" id="UP000809789"/>
    </source>
</evidence>
<dbReference type="EMBL" id="JAESVG020000005">
    <property type="protein sequence ID" value="KAG8627118.1"/>
    <property type="molecule type" value="Genomic_DNA"/>
</dbReference>
<name>A0A8K0PH61_9PEZI</name>
<accession>A0A8K0PH61</accession>